<keyword evidence="3" id="KW-0786">Thiamine pyrophosphate</keyword>
<dbReference type="EMBL" id="AP022595">
    <property type="protein sequence ID" value="BBY57047.1"/>
    <property type="molecule type" value="Genomic_DNA"/>
</dbReference>
<dbReference type="SMART" id="SM00861">
    <property type="entry name" value="Transket_pyr"/>
    <property type="match status" value="1"/>
</dbReference>
<name>A0A7I7SJB9_9MYCO</name>
<dbReference type="SUPFAM" id="SSF52518">
    <property type="entry name" value="Thiamin diphosphate-binding fold (THDP-binding)"/>
    <property type="match status" value="1"/>
</dbReference>
<comment type="similarity">
    <text evidence="2">Belongs to the transketolase family.</text>
</comment>
<evidence type="ECO:0000256" key="4">
    <source>
        <dbReference type="SAM" id="MobiDB-lite"/>
    </source>
</evidence>
<dbReference type="CDD" id="cd07033">
    <property type="entry name" value="TPP_PYR_DXS_TK_like"/>
    <property type="match status" value="1"/>
</dbReference>
<dbReference type="AlphaFoldDB" id="A0A7I7SJB9"/>
<dbReference type="SUPFAM" id="SSF52922">
    <property type="entry name" value="TK C-terminal domain-like"/>
    <property type="match status" value="1"/>
</dbReference>
<sequence>MTSVAPLRTSAMIASFADPGQKTASAPFGHALIKAAHADDRIVGLTADLGKYTDMHIFANEFPDRFFQMGMAEQLLFEAAAGLAETGLVPFASTYSVFAARRAYDFICLDIAEPGLNVNIVGGLPGLTTGYGPSHQATEDIAIFRGIPGLTIVDPCDSVDIEPAVPQRAEDPGPTYLRLLRGNVPTVLDQYDYRFELGKAAVLRDGTDVVLISSGLMTMRALQAAEQLAADNVSVAVVHTPTIKPFDEETVMAHIVSDRLVLTLENHTVVGGLFDTASRRRGSSRLSAVGCNIDCQQPIVDNQGARDVRRYDVPAPPGEDQPAPASTLGAAPCHHHRPTDSRHPPGGDRTVGCAADQPRHIA</sequence>
<dbReference type="Proteomes" id="UP000466445">
    <property type="component" value="Chromosome"/>
</dbReference>
<evidence type="ECO:0000256" key="2">
    <source>
        <dbReference type="ARBA" id="ARBA00007131"/>
    </source>
</evidence>
<dbReference type="PANTHER" id="PTHR43825:SF1">
    <property type="entry name" value="TRANSKETOLASE-LIKE PYRIMIDINE-BINDING DOMAIN-CONTAINING PROTEIN"/>
    <property type="match status" value="1"/>
</dbReference>
<evidence type="ECO:0000259" key="5">
    <source>
        <dbReference type="SMART" id="SM00861"/>
    </source>
</evidence>
<proteinExistence type="inferred from homology"/>
<feature type="domain" description="Transketolase-like pyrimidine-binding" evidence="5">
    <location>
        <begin position="22"/>
        <end position="186"/>
    </location>
</feature>
<evidence type="ECO:0000256" key="3">
    <source>
        <dbReference type="ARBA" id="ARBA00023052"/>
    </source>
</evidence>
<dbReference type="InterPro" id="IPR029061">
    <property type="entry name" value="THDP-binding"/>
</dbReference>
<dbReference type="InterPro" id="IPR051157">
    <property type="entry name" value="PDH/Transketolase"/>
</dbReference>
<reference evidence="6 7" key="1">
    <citation type="journal article" date="2019" name="Emerg. Microbes Infect.">
        <title>Comprehensive subspecies identification of 175 nontuberculous mycobacteria species based on 7547 genomic profiles.</title>
        <authorList>
            <person name="Matsumoto Y."/>
            <person name="Kinjo T."/>
            <person name="Motooka D."/>
            <person name="Nabeya D."/>
            <person name="Jung N."/>
            <person name="Uechi K."/>
            <person name="Horii T."/>
            <person name="Iida T."/>
            <person name="Fujita J."/>
            <person name="Nakamura S."/>
        </authorList>
    </citation>
    <scope>NUCLEOTIDE SEQUENCE [LARGE SCALE GENOMIC DNA]</scope>
    <source>
        <strain evidence="6 7">JCM 30395</strain>
    </source>
</reference>
<comment type="cofactor">
    <cofactor evidence="1">
        <name>thiamine diphosphate</name>
        <dbReference type="ChEBI" id="CHEBI:58937"/>
    </cofactor>
</comment>
<dbReference type="Gene3D" id="3.40.50.920">
    <property type="match status" value="1"/>
</dbReference>
<protein>
    <recommendedName>
        <fullName evidence="5">Transketolase-like pyrimidine-binding domain-containing protein</fullName>
    </recommendedName>
</protein>
<dbReference type="InterPro" id="IPR005475">
    <property type="entry name" value="Transketolase-like_Pyr-bd"/>
</dbReference>
<feature type="region of interest" description="Disordered" evidence="4">
    <location>
        <begin position="309"/>
        <end position="362"/>
    </location>
</feature>
<accession>A0A7I7SJB9</accession>
<dbReference type="InterPro" id="IPR009014">
    <property type="entry name" value="Transketo_C/PFOR_II"/>
</dbReference>
<dbReference type="GO" id="GO:0000287">
    <property type="term" value="F:magnesium ion binding"/>
    <property type="evidence" value="ECO:0007669"/>
    <property type="project" value="UniProtKB-ARBA"/>
</dbReference>
<evidence type="ECO:0000256" key="1">
    <source>
        <dbReference type="ARBA" id="ARBA00001964"/>
    </source>
</evidence>
<keyword evidence="7" id="KW-1185">Reference proteome</keyword>
<dbReference type="FunFam" id="3.40.50.970:FF:000129">
    <property type="entry name" value="Transketolase"/>
    <property type="match status" value="1"/>
</dbReference>
<dbReference type="Pfam" id="PF02780">
    <property type="entry name" value="Transketolase_C"/>
    <property type="match status" value="1"/>
</dbReference>
<gene>
    <name evidence="6" type="ORF">MSAR_01830</name>
</gene>
<evidence type="ECO:0000313" key="7">
    <source>
        <dbReference type="Proteomes" id="UP000466445"/>
    </source>
</evidence>
<dbReference type="PANTHER" id="PTHR43825">
    <property type="entry name" value="PYRUVATE DEHYDROGENASE E1 COMPONENT"/>
    <property type="match status" value="1"/>
</dbReference>
<dbReference type="KEGG" id="msar:MSAR_01830"/>
<evidence type="ECO:0000313" key="6">
    <source>
        <dbReference type="EMBL" id="BBY57047.1"/>
    </source>
</evidence>
<dbReference type="Gene3D" id="3.40.50.970">
    <property type="match status" value="1"/>
</dbReference>
<dbReference type="RefSeq" id="WP_322789290.1">
    <property type="nucleotide sequence ID" value="NZ_AP022595.1"/>
</dbReference>
<dbReference type="Pfam" id="PF02779">
    <property type="entry name" value="Transket_pyr"/>
    <property type="match status" value="1"/>
</dbReference>
<dbReference type="InterPro" id="IPR033248">
    <property type="entry name" value="Transketolase_C"/>
</dbReference>
<organism evidence="6 7">
    <name type="scientific">Mycolicibacterium sarraceniae</name>
    <dbReference type="NCBI Taxonomy" id="1534348"/>
    <lineage>
        <taxon>Bacteria</taxon>
        <taxon>Bacillati</taxon>
        <taxon>Actinomycetota</taxon>
        <taxon>Actinomycetes</taxon>
        <taxon>Mycobacteriales</taxon>
        <taxon>Mycobacteriaceae</taxon>
        <taxon>Mycolicibacterium</taxon>
    </lineage>
</organism>